<evidence type="ECO:0000256" key="1">
    <source>
        <dbReference type="ARBA" id="ARBA00004842"/>
    </source>
</evidence>
<comment type="pathway">
    <text evidence="1 11">Metabolic intermediate biosynthesis; chorismate biosynthesis; chorismate from D-erythrose 4-phosphate and phosphoenolpyruvate: step 5/7.</text>
</comment>
<gene>
    <name evidence="11" type="primary">aroK</name>
    <name evidence="12" type="ORF">HPK16_03400</name>
</gene>
<evidence type="ECO:0000256" key="2">
    <source>
        <dbReference type="ARBA" id="ARBA00006997"/>
    </source>
</evidence>
<keyword evidence="11" id="KW-0460">Magnesium</keyword>
<dbReference type="PROSITE" id="PS01128">
    <property type="entry name" value="SHIKIMATE_KINASE"/>
    <property type="match status" value="1"/>
</dbReference>
<dbReference type="RefSeq" id="WP_181675604.1">
    <property type="nucleotide sequence ID" value="NZ_JABJVM010000002.1"/>
</dbReference>
<keyword evidence="4 11" id="KW-0028">Amino-acid biosynthesis</keyword>
<comment type="subcellular location">
    <subcellularLocation>
        <location evidence="11">Cytoplasm</location>
    </subcellularLocation>
</comment>
<accession>A0A7W1T4P5</accession>
<evidence type="ECO:0000256" key="3">
    <source>
        <dbReference type="ARBA" id="ARBA00012154"/>
    </source>
</evidence>
<dbReference type="InterPro" id="IPR023000">
    <property type="entry name" value="Shikimate_kinase_CS"/>
</dbReference>
<feature type="binding site" evidence="11">
    <location>
        <position position="15"/>
    </location>
    <ligand>
        <name>Mg(2+)</name>
        <dbReference type="ChEBI" id="CHEBI:18420"/>
    </ligand>
</feature>
<evidence type="ECO:0000313" key="13">
    <source>
        <dbReference type="Proteomes" id="UP000548787"/>
    </source>
</evidence>
<keyword evidence="6 11" id="KW-0547">Nucleotide-binding</keyword>
<comment type="caution">
    <text evidence="11">Lacks conserved residue(s) required for the propagation of feature annotation.</text>
</comment>
<proteinExistence type="inferred from homology"/>
<comment type="subunit">
    <text evidence="11">Monomer.</text>
</comment>
<keyword evidence="7 11" id="KW-0418">Kinase</keyword>
<dbReference type="GO" id="GO:0009073">
    <property type="term" value="P:aromatic amino acid family biosynthetic process"/>
    <property type="evidence" value="ECO:0007669"/>
    <property type="project" value="UniProtKB-KW"/>
</dbReference>
<evidence type="ECO:0000256" key="8">
    <source>
        <dbReference type="ARBA" id="ARBA00022840"/>
    </source>
</evidence>
<protein>
    <recommendedName>
        <fullName evidence="3 11">Shikimate kinase</fullName>
        <shortName evidence="11">SK</shortName>
        <ecNumber evidence="3 11">2.7.1.71</ecNumber>
    </recommendedName>
</protein>
<evidence type="ECO:0000256" key="9">
    <source>
        <dbReference type="ARBA" id="ARBA00023141"/>
    </source>
</evidence>
<dbReference type="GO" id="GO:0005829">
    <property type="term" value="C:cytosol"/>
    <property type="evidence" value="ECO:0007669"/>
    <property type="project" value="TreeGrafter"/>
</dbReference>
<feature type="binding site" evidence="11">
    <location>
        <position position="116"/>
    </location>
    <ligand>
        <name>ATP</name>
        <dbReference type="ChEBI" id="CHEBI:30616"/>
    </ligand>
</feature>
<dbReference type="UniPathway" id="UPA00053">
    <property type="reaction ID" value="UER00088"/>
</dbReference>
<dbReference type="Gene3D" id="3.40.50.300">
    <property type="entry name" value="P-loop containing nucleotide triphosphate hydrolases"/>
    <property type="match status" value="1"/>
</dbReference>
<feature type="binding site" evidence="11">
    <location>
        <position position="134"/>
    </location>
    <ligand>
        <name>substrate</name>
    </ligand>
</feature>
<comment type="similarity">
    <text evidence="2 11">Belongs to the shikimate kinase family.</text>
</comment>
<sequence length="171" mass="19047">MEQIVLTGFMGAGKSTVGKILAKKLALPFVDIDTEIQSEHQISITEIFANLGEPAFRKLEHQMLTRALLQDAIISTGGGIILANDNRLKLEAADFVVYLKTSPDTFLSRLKGDTTRPLIQEKSKDEIIAIFEARTRLYESAAGLIVETDNLTPEEIADQIKQDFQTRKEQL</sequence>
<dbReference type="SUPFAM" id="SSF52540">
    <property type="entry name" value="P-loop containing nucleoside triphosphate hydrolases"/>
    <property type="match status" value="1"/>
</dbReference>
<dbReference type="Pfam" id="PF01202">
    <property type="entry name" value="SKI"/>
    <property type="match status" value="1"/>
</dbReference>
<keyword evidence="9 11" id="KW-0057">Aromatic amino acid biosynthesis</keyword>
<evidence type="ECO:0000256" key="11">
    <source>
        <dbReference type="HAMAP-Rule" id="MF_00109"/>
    </source>
</evidence>
<dbReference type="InterPro" id="IPR031322">
    <property type="entry name" value="Shikimate/glucono_kinase"/>
</dbReference>
<comment type="cofactor">
    <cofactor evidence="11">
        <name>Mg(2+)</name>
        <dbReference type="ChEBI" id="CHEBI:18420"/>
    </cofactor>
    <text evidence="11">Binds 1 Mg(2+) ion per subunit.</text>
</comment>
<dbReference type="EC" id="2.7.1.71" evidence="3 11"/>
<evidence type="ECO:0000313" key="12">
    <source>
        <dbReference type="EMBL" id="MBA3925379.1"/>
    </source>
</evidence>
<dbReference type="Proteomes" id="UP000548787">
    <property type="component" value="Unassembled WGS sequence"/>
</dbReference>
<comment type="caution">
    <text evidence="12">The sequence shown here is derived from an EMBL/GenBank/DDBJ whole genome shotgun (WGS) entry which is preliminary data.</text>
</comment>
<evidence type="ECO:0000256" key="7">
    <source>
        <dbReference type="ARBA" id="ARBA00022777"/>
    </source>
</evidence>
<dbReference type="GO" id="GO:0009423">
    <property type="term" value="P:chorismate biosynthetic process"/>
    <property type="evidence" value="ECO:0007669"/>
    <property type="project" value="UniProtKB-UniRule"/>
</dbReference>
<evidence type="ECO:0000256" key="5">
    <source>
        <dbReference type="ARBA" id="ARBA00022679"/>
    </source>
</evidence>
<evidence type="ECO:0000256" key="6">
    <source>
        <dbReference type="ARBA" id="ARBA00022741"/>
    </source>
</evidence>
<comment type="catalytic activity">
    <reaction evidence="10 11">
        <text>shikimate + ATP = 3-phosphoshikimate + ADP + H(+)</text>
        <dbReference type="Rhea" id="RHEA:13121"/>
        <dbReference type="ChEBI" id="CHEBI:15378"/>
        <dbReference type="ChEBI" id="CHEBI:30616"/>
        <dbReference type="ChEBI" id="CHEBI:36208"/>
        <dbReference type="ChEBI" id="CHEBI:145989"/>
        <dbReference type="ChEBI" id="CHEBI:456216"/>
        <dbReference type="EC" id="2.7.1.71"/>
    </reaction>
</comment>
<keyword evidence="5 11" id="KW-0808">Transferase</keyword>
<reference evidence="12 13" key="1">
    <citation type="submission" date="2020-08" db="EMBL/GenBank/DDBJ databases">
        <title>Listeria ohnekaius sp. nov. and Listeria portnoyii sp. nov. isolated from non-agricultural and natural environments.</title>
        <authorList>
            <person name="Weller D."/>
            <person name="Belias A.M."/>
            <person name="Liao J."/>
            <person name="Guo S."/>
            <person name="Orsi R.H."/>
            <person name="Wiedmann M."/>
        </authorList>
    </citation>
    <scope>NUCLEOTIDE SEQUENCE [LARGE SCALE GENOMIC DNA]</scope>
    <source>
        <strain evidence="12 13">FSL W9-0585</strain>
    </source>
</reference>
<comment type="function">
    <text evidence="11">Catalyzes the specific phosphorylation of the 3-hydroxyl group of shikimic acid using ATP as a cosubstrate.</text>
</comment>
<keyword evidence="11" id="KW-0479">Metal-binding</keyword>
<keyword evidence="13" id="KW-1185">Reference proteome</keyword>
<dbReference type="GO" id="GO:0005524">
    <property type="term" value="F:ATP binding"/>
    <property type="evidence" value="ECO:0007669"/>
    <property type="project" value="UniProtKB-UniRule"/>
</dbReference>
<organism evidence="12 13">
    <name type="scientific">Listeria rustica</name>
    <dbReference type="NCBI Taxonomy" id="2713503"/>
    <lineage>
        <taxon>Bacteria</taxon>
        <taxon>Bacillati</taxon>
        <taxon>Bacillota</taxon>
        <taxon>Bacilli</taxon>
        <taxon>Bacillales</taxon>
        <taxon>Listeriaceae</taxon>
        <taxon>Listeria</taxon>
    </lineage>
</organism>
<dbReference type="CDD" id="cd00464">
    <property type="entry name" value="SK"/>
    <property type="match status" value="1"/>
</dbReference>
<evidence type="ECO:0000256" key="4">
    <source>
        <dbReference type="ARBA" id="ARBA00022605"/>
    </source>
</evidence>
<dbReference type="PRINTS" id="PR01100">
    <property type="entry name" value="SHIKIMTKNASE"/>
</dbReference>
<dbReference type="PANTHER" id="PTHR21087">
    <property type="entry name" value="SHIKIMATE KINASE"/>
    <property type="match status" value="1"/>
</dbReference>
<dbReference type="GO" id="GO:0008652">
    <property type="term" value="P:amino acid biosynthetic process"/>
    <property type="evidence" value="ECO:0007669"/>
    <property type="project" value="UniProtKB-KW"/>
</dbReference>
<evidence type="ECO:0000256" key="10">
    <source>
        <dbReference type="ARBA" id="ARBA00048567"/>
    </source>
</evidence>
<dbReference type="GO" id="GO:0000287">
    <property type="term" value="F:magnesium ion binding"/>
    <property type="evidence" value="ECO:0007669"/>
    <property type="project" value="UniProtKB-UniRule"/>
</dbReference>
<keyword evidence="11" id="KW-0963">Cytoplasm</keyword>
<feature type="binding site" evidence="11">
    <location>
        <position position="57"/>
    </location>
    <ligand>
        <name>substrate</name>
    </ligand>
</feature>
<dbReference type="GO" id="GO:0004765">
    <property type="term" value="F:shikimate kinase activity"/>
    <property type="evidence" value="ECO:0007669"/>
    <property type="project" value="UniProtKB-UniRule"/>
</dbReference>
<name>A0A7W1T4P5_9LIST</name>
<dbReference type="PANTHER" id="PTHR21087:SF16">
    <property type="entry name" value="SHIKIMATE KINASE 1, CHLOROPLASTIC"/>
    <property type="match status" value="1"/>
</dbReference>
<dbReference type="EMBL" id="JABJVM010000002">
    <property type="protein sequence ID" value="MBA3925379.1"/>
    <property type="molecule type" value="Genomic_DNA"/>
</dbReference>
<feature type="binding site" evidence="11">
    <location>
        <position position="33"/>
    </location>
    <ligand>
        <name>substrate</name>
    </ligand>
</feature>
<keyword evidence="8 11" id="KW-0067">ATP-binding</keyword>
<dbReference type="InterPro" id="IPR000623">
    <property type="entry name" value="Shikimate_kinase/TSH1"/>
</dbReference>
<dbReference type="AlphaFoldDB" id="A0A7W1T4P5"/>
<dbReference type="HAMAP" id="MF_00109">
    <property type="entry name" value="Shikimate_kinase"/>
    <property type="match status" value="1"/>
</dbReference>
<feature type="binding site" evidence="11">
    <location>
        <position position="78"/>
    </location>
    <ligand>
        <name>substrate</name>
    </ligand>
</feature>
<feature type="binding site" evidence="11">
    <location>
        <begin position="11"/>
        <end position="16"/>
    </location>
    <ligand>
        <name>ATP</name>
        <dbReference type="ChEBI" id="CHEBI:30616"/>
    </ligand>
</feature>
<dbReference type="InterPro" id="IPR027417">
    <property type="entry name" value="P-loop_NTPase"/>
</dbReference>